<dbReference type="Proteomes" id="UP001501710">
    <property type="component" value="Unassembled WGS sequence"/>
</dbReference>
<organism evidence="2 3">
    <name type="scientific">Actinomadura meridiana</name>
    <dbReference type="NCBI Taxonomy" id="559626"/>
    <lineage>
        <taxon>Bacteria</taxon>
        <taxon>Bacillati</taxon>
        <taxon>Actinomycetota</taxon>
        <taxon>Actinomycetes</taxon>
        <taxon>Streptosporangiales</taxon>
        <taxon>Thermomonosporaceae</taxon>
        <taxon>Actinomadura</taxon>
    </lineage>
</organism>
<reference evidence="3" key="1">
    <citation type="journal article" date="2019" name="Int. J. Syst. Evol. Microbiol.">
        <title>The Global Catalogue of Microorganisms (GCM) 10K type strain sequencing project: providing services to taxonomists for standard genome sequencing and annotation.</title>
        <authorList>
            <consortium name="The Broad Institute Genomics Platform"/>
            <consortium name="The Broad Institute Genome Sequencing Center for Infectious Disease"/>
            <person name="Wu L."/>
            <person name="Ma J."/>
        </authorList>
    </citation>
    <scope>NUCLEOTIDE SEQUENCE [LARGE SCALE GENOMIC DNA]</scope>
    <source>
        <strain evidence="3">JCM 17440</strain>
    </source>
</reference>
<feature type="region of interest" description="Disordered" evidence="1">
    <location>
        <begin position="105"/>
        <end position="135"/>
    </location>
</feature>
<feature type="compositionally biased region" description="Basic and acidic residues" evidence="1">
    <location>
        <begin position="118"/>
        <end position="135"/>
    </location>
</feature>
<comment type="caution">
    <text evidence="2">The sequence shown here is derived from an EMBL/GenBank/DDBJ whole genome shotgun (WGS) entry which is preliminary data.</text>
</comment>
<dbReference type="EMBL" id="BAABAS010000004">
    <property type="protein sequence ID" value="GAA4226140.1"/>
    <property type="molecule type" value="Genomic_DNA"/>
</dbReference>
<feature type="region of interest" description="Disordered" evidence="1">
    <location>
        <begin position="55"/>
        <end position="79"/>
    </location>
</feature>
<name>A0ABP8BU67_9ACTN</name>
<protein>
    <submittedName>
        <fullName evidence="2">Uncharacterized protein</fullName>
    </submittedName>
</protein>
<proteinExistence type="predicted"/>
<accession>A0ABP8BU67</accession>
<keyword evidence="3" id="KW-1185">Reference proteome</keyword>
<evidence type="ECO:0000256" key="1">
    <source>
        <dbReference type="SAM" id="MobiDB-lite"/>
    </source>
</evidence>
<evidence type="ECO:0000313" key="2">
    <source>
        <dbReference type="EMBL" id="GAA4226140.1"/>
    </source>
</evidence>
<gene>
    <name evidence="2" type="ORF">GCM10022254_10180</name>
</gene>
<sequence>MVVRADGTPAGFGEGKDRRLPDRGFVARSDAETVATFLNATPDEYRITRSVNSWMVSGGRRGDPAPLDQSLRTDKAGTGGSPVTLLISHALHHAKGADARIAEKAECSPRPRPSSGRGPERAQPKPREKDTAKPRFGDAWEAMDWAVRTHLADALAAAGLDDQAAAVRALLPLRTRLAAQDAAPTVQAAMRAAQDAARQAPHPDFGPENTGAPEYNALVEERVLAVADHESIRAAAKMVGEALYTDTSAWEAAVQDLGLDRNLFLLRQAARAAIEADVRRKLAEEKP</sequence>
<evidence type="ECO:0000313" key="3">
    <source>
        <dbReference type="Proteomes" id="UP001501710"/>
    </source>
</evidence>
<feature type="region of interest" description="Disordered" evidence="1">
    <location>
        <begin position="1"/>
        <end position="20"/>
    </location>
</feature>